<evidence type="ECO:0000256" key="3">
    <source>
        <dbReference type="SAM" id="SignalP"/>
    </source>
</evidence>
<gene>
    <name evidence="4" type="ORF">FHS68_001449</name>
</gene>
<keyword evidence="4" id="KW-0238">DNA-binding</keyword>
<keyword evidence="3" id="KW-0732">Signal</keyword>
<dbReference type="InterPro" id="IPR050282">
    <property type="entry name" value="Cycloisomerase_2"/>
</dbReference>
<proteinExistence type="inferred from homology"/>
<dbReference type="RefSeq" id="WP_167268484.1">
    <property type="nucleotide sequence ID" value="NZ_JAASQJ010000001.1"/>
</dbReference>
<feature type="signal peptide" evidence="3">
    <location>
        <begin position="1"/>
        <end position="21"/>
    </location>
</feature>
<dbReference type="Gene3D" id="2.130.10.10">
    <property type="entry name" value="YVTN repeat-like/Quinoprotein amine dehydrogenase"/>
    <property type="match status" value="2"/>
</dbReference>
<protein>
    <submittedName>
        <fullName evidence="4">DNA-binding beta-propeller fold protein YncE</fullName>
    </submittedName>
</protein>
<evidence type="ECO:0000313" key="5">
    <source>
        <dbReference type="Proteomes" id="UP001179181"/>
    </source>
</evidence>
<feature type="chain" id="PRO_5045185246" evidence="3">
    <location>
        <begin position="22"/>
        <end position="418"/>
    </location>
</feature>
<keyword evidence="2" id="KW-0119">Carbohydrate metabolism</keyword>
<dbReference type="PROSITE" id="PS51257">
    <property type="entry name" value="PROKAR_LIPOPROTEIN"/>
    <property type="match status" value="1"/>
</dbReference>
<dbReference type="InterPro" id="IPR019405">
    <property type="entry name" value="Lactonase_7-beta_prop"/>
</dbReference>
<evidence type="ECO:0000256" key="2">
    <source>
        <dbReference type="ARBA" id="ARBA00022526"/>
    </source>
</evidence>
<evidence type="ECO:0000313" key="4">
    <source>
        <dbReference type="EMBL" id="NIJ52293.1"/>
    </source>
</evidence>
<dbReference type="PANTHER" id="PTHR30344">
    <property type="entry name" value="6-PHOSPHOGLUCONOLACTONASE-RELATED"/>
    <property type="match status" value="1"/>
</dbReference>
<evidence type="ECO:0000256" key="1">
    <source>
        <dbReference type="ARBA" id="ARBA00005564"/>
    </source>
</evidence>
<dbReference type="Pfam" id="PF10282">
    <property type="entry name" value="Lactonase"/>
    <property type="match status" value="1"/>
</dbReference>
<comment type="caution">
    <text evidence="4">The sequence shown here is derived from an EMBL/GenBank/DDBJ whole genome shotgun (WGS) entry which is preliminary data.</text>
</comment>
<dbReference type="Proteomes" id="UP001179181">
    <property type="component" value="Unassembled WGS sequence"/>
</dbReference>
<dbReference type="InterPro" id="IPR015943">
    <property type="entry name" value="WD40/YVTN_repeat-like_dom_sf"/>
</dbReference>
<keyword evidence="5" id="KW-1185">Reference proteome</keyword>
<dbReference type="SUPFAM" id="SSF75011">
    <property type="entry name" value="3-carboxy-cis,cis-mucoante lactonizing enzyme"/>
    <property type="match status" value="1"/>
</dbReference>
<keyword evidence="2" id="KW-0313">Glucose metabolism</keyword>
<organism evidence="4 5">
    <name type="scientific">Dyadobacter arcticus</name>
    <dbReference type="NCBI Taxonomy" id="1078754"/>
    <lineage>
        <taxon>Bacteria</taxon>
        <taxon>Pseudomonadati</taxon>
        <taxon>Bacteroidota</taxon>
        <taxon>Cytophagia</taxon>
        <taxon>Cytophagales</taxon>
        <taxon>Spirosomataceae</taxon>
        <taxon>Dyadobacter</taxon>
    </lineage>
</organism>
<dbReference type="PANTHER" id="PTHR30344:SF1">
    <property type="entry name" value="6-PHOSPHOGLUCONOLACTONASE"/>
    <property type="match status" value="1"/>
</dbReference>
<comment type="similarity">
    <text evidence="1">Belongs to the cycloisomerase 2 family.</text>
</comment>
<dbReference type="EMBL" id="JAASQJ010000001">
    <property type="protein sequence ID" value="NIJ52293.1"/>
    <property type="molecule type" value="Genomic_DNA"/>
</dbReference>
<reference evidence="4 5" key="1">
    <citation type="submission" date="2020-03" db="EMBL/GenBank/DDBJ databases">
        <title>Genomic Encyclopedia of Type Strains, Phase IV (KMG-IV): sequencing the most valuable type-strain genomes for metagenomic binning, comparative biology and taxonomic classification.</title>
        <authorList>
            <person name="Goeker M."/>
        </authorList>
    </citation>
    <scope>NUCLEOTIDE SEQUENCE [LARGE SCALE GENOMIC DNA]</scope>
    <source>
        <strain evidence="4 5">DSM 102865</strain>
    </source>
</reference>
<name>A0ABX0UH04_9BACT</name>
<sequence>MRRALFLLLFSVVLFSCTDHENPTVGTDILYIQTNNFEDNQNAVLAYKVKSDGSLEPLMGSPFLTKGSGVGNPMQILGPLDSDYELRVSTDGKFLMAVNSGSNTIAVFSIKVDGALEHVPGSPFPSNGQTPVVIDVSGNFVFVLNKSQDPLHATPQLPNYSTFTIDGVGKLTPIPGAKFETTAGTSPSNALVSRDGKFLFGTDFLGFMLMPPAGTLRTFTISGSGNLTPVAGSPYVVPGMNGTALGLWQHPSGSVLYVGNPLQGMVNVYAINGITGALTLQTSVAAGKAACWIRTNKAGDRMYVLNSADNTVQVYNTSNPMAPSSIQTFELKNSGPIYPGPGGVAFKTSQDFSIVFSSAEDKLFIVNQHTNVDFSIGNFNFLHSLKIAADGMVTEEMEPVQIPVPNTVRPKGSVIVSR</sequence>
<dbReference type="GO" id="GO:0003677">
    <property type="term" value="F:DNA binding"/>
    <property type="evidence" value="ECO:0007669"/>
    <property type="project" value="UniProtKB-KW"/>
</dbReference>
<accession>A0ABX0UH04</accession>